<feature type="domain" description="Helicase HerA central" evidence="1">
    <location>
        <begin position="2"/>
        <end position="72"/>
    </location>
</feature>
<dbReference type="Gene3D" id="3.40.50.300">
    <property type="entry name" value="P-loop containing nucleotide triphosphate hydrolases"/>
    <property type="match status" value="1"/>
</dbReference>
<evidence type="ECO:0000313" key="2">
    <source>
        <dbReference type="EMBL" id="TMP72383.1"/>
    </source>
</evidence>
<reference evidence="2 3" key="1">
    <citation type="submission" date="2017-12" db="EMBL/GenBank/DDBJ databases">
        <authorList>
            <person name="Paulsen S."/>
            <person name="Gram L.K."/>
        </authorList>
    </citation>
    <scope>NUCLEOTIDE SEQUENCE [LARGE SCALE GENOMIC DNA]</scope>
    <source>
        <strain evidence="2 3">S2897</strain>
    </source>
</reference>
<dbReference type="AlphaFoldDB" id="A0A5S3YIL5"/>
<accession>A0A5S3YIL5</accession>
<dbReference type="EMBL" id="PNCG01000803">
    <property type="protein sequence ID" value="TMP72383.1"/>
    <property type="molecule type" value="Genomic_DNA"/>
</dbReference>
<dbReference type="SUPFAM" id="SSF52540">
    <property type="entry name" value="P-loop containing nucleoside triphosphate hydrolases"/>
    <property type="match status" value="1"/>
</dbReference>
<gene>
    <name evidence="2" type="ORF">CWC05_22615</name>
</gene>
<dbReference type="Pfam" id="PF01935">
    <property type="entry name" value="DUF87"/>
    <property type="match status" value="1"/>
</dbReference>
<proteinExistence type="predicted"/>
<comment type="caution">
    <text evidence="2">The sequence shown here is derived from an EMBL/GenBank/DDBJ whole genome shotgun (WGS) entry which is preliminary data.</text>
</comment>
<feature type="non-terminal residue" evidence="2">
    <location>
        <position position="109"/>
    </location>
</feature>
<name>A0A5S3YIL5_9GAMM</name>
<reference evidence="3" key="2">
    <citation type="submission" date="2019-06" db="EMBL/GenBank/DDBJ databases">
        <title>Co-occurence of chitin degradation, pigmentation and bioactivity in marine Pseudoalteromonas.</title>
        <authorList>
            <person name="Sonnenschein E.C."/>
            <person name="Bech P.K."/>
        </authorList>
    </citation>
    <scope>NUCLEOTIDE SEQUENCE [LARGE SCALE GENOMIC DNA]</scope>
    <source>
        <strain evidence="3">S2897</strain>
    </source>
</reference>
<protein>
    <recommendedName>
        <fullName evidence="1">Helicase HerA central domain-containing protein</fullName>
    </recommendedName>
</protein>
<dbReference type="RefSeq" id="WP_138549412.1">
    <property type="nucleotide sequence ID" value="NZ_PNCG01000803.1"/>
</dbReference>
<dbReference type="InterPro" id="IPR027417">
    <property type="entry name" value="P-loop_NTPase"/>
</dbReference>
<organism evidence="2 3">
    <name type="scientific">Pseudoalteromonas ruthenica</name>
    <dbReference type="NCBI Taxonomy" id="151081"/>
    <lineage>
        <taxon>Bacteria</taxon>
        <taxon>Pseudomonadati</taxon>
        <taxon>Pseudomonadota</taxon>
        <taxon>Gammaproteobacteria</taxon>
        <taxon>Alteromonadales</taxon>
        <taxon>Pseudoalteromonadaceae</taxon>
        <taxon>Pseudoalteromonas</taxon>
    </lineage>
</organism>
<evidence type="ECO:0000259" key="1">
    <source>
        <dbReference type="Pfam" id="PF01935"/>
    </source>
</evidence>
<dbReference type="InterPro" id="IPR002789">
    <property type="entry name" value="HerA_central"/>
</dbReference>
<evidence type="ECO:0000313" key="3">
    <source>
        <dbReference type="Proteomes" id="UP000305874"/>
    </source>
</evidence>
<sequence length="109" mass="12061">LANRHLIVFGRSGQGKTYCIQALLSELARVHVNSLVVDYTNGFLPEQSEKEFKQLVNPKTDLIVHAPIDLNPFKKQKSVIAGIELKDKAHDVATRIASVFNSVFSSIGE</sequence>
<feature type="non-terminal residue" evidence="2">
    <location>
        <position position="1"/>
    </location>
</feature>
<dbReference type="Proteomes" id="UP000305874">
    <property type="component" value="Unassembled WGS sequence"/>
</dbReference>